<organism evidence="1 2">
    <name type="scientific">Lupinus luteus</name>
    <name type="common">European yellow lupine</name>
    <dbReference type="NCBI Taxonomy" id="3873"/>
    <lineage>
        <taxon>Eukaryota</taxon>
        <taxon>Viridiplantae</taxon>
        <taxon>Streptophyta</taxon>
        <taxon>Embryophyta</taxon>
        <taxon>Tracheophyta</taxon>
        <taxon>Spermatophyta</taxon>
        <taxon>Magnoliopsida</taxon>
        <taxon>eudicotyledons</taxon>
        <taxon>Gunneridae</taxon>
        <taxon>Pentapetalae</taxon>
        <taxon>rosids</taxon>
        <taxon>fabids</taxon>
        <taxon>Fabales</taxon>
        <taxon>Fabaceae</taxon>
        <taxon>Papilionoideae</taxon>
        <taxon>50 kb inversion clade</taxon>
        <taxon>genistoids sensu lato</taxon>
        <taxon>core genistoids</taxon>
        <taxon>Genisteae</taxon>
        <taxon>Lupinus</taxon>
    </lineage>
</organism>
<reference evidence="1 2" key="1">
    <citation type="submission" date="2024-03" db="EMBL/GenBank/DDBJ databases">
        <authorList>
            <person name="Martinez-Hernandez J."/>
        </authorList>
    </citation>
    <scope>NUCLEOTIDE SEQUENCE [LARGE SCALE GENOMIC DNA]</scope>
</reference>
<keyword evidence="2" id="KW-1185">Reference proteome</keyword>
<proteinExistence type="predicted"/>
<sequence length="122" mass="14261">MGGKCDCEHSWRYFYVTNSRIAALTLTVFVNGTNNASTMLKRHLRIRIEKHVLQHHVITLMLTELDSMHQKRKIESQSKHELSFIFLMCLNKQIQIHKSYIYFSNEYGPLATNDSIWGMPSS</sequence>
<name>A0AAV1XYZ0_LUPLU</name>
<dbReference type="EMBL" id="CAXHTB010000019">
    <property type="protein sequence ID" value="CAL0326098.1"/>
    <property type="molecule type" value="Genomic_DNA"/>
</dbReference>
<protein>
    <submittedName>
        <fullName evidence="1">Uncharacterized protein</fullName>
    </submittedName>
</protein>
<gene>
    <name evidence="1" type="ORF">LLUT_LOCUS27158</name>
</gene>
<comment type="caution">
    <text evidence="1">The sequence shown here is derived from an EMBL/GenBank/DDBJ whole genome shotgun (WGS) entry which is preliminary data.</text>
</comment>
<accession>A0AAV1XYZ0</accession>
<dbReference type="Proteomes" id="UP001497480">
    <property type="component" value="Unassembled WGS sequence"/>
</dbReference>
<dbReference type="AlphaFoldDB" id="A0AAV1XYZ0"/>
<evidence type="ECO:0000313" key="1">
    <source>
        <dbReference type="EMBL" id="CAL0326098.1"/>
    </source>
</evidence>
<evidence type="ECO:0000313" key="2">
    <source>
        <dbReference type="Proteomes" id="UP001497480"/>
    </source>
</evidence>